<evidence type="ECO:0000256" key="9">
    <source>
        <dbReference type="ARBA" id="ARBA00029605"/>
    </source>
</evidence>
<dbReference type="GO" id="GO:0016787">
    <property type="term" value="F:hydrolase activity"/>
    <property type="evidence" value="ECO:0007669"/>
    <property type="project" value="UniProtKB-KW"/>
</dbReference>
<evidence type="ECO:0000259" key="11">
    <source>
        <dbReference type="Pfam" id="PF08386"/>
    </source>
</evidence>
<keyword evidence="5" id="KW-0031">Aminopeptidase</keyword>
<dbReference type="InterPro" id="IPR000073">
    <property type="entry name" value="AB_hydrolase_1"/>
</dbReference>
<dbReference type="SUPFAM" id="SSF53474">
    <property type="entry name" value="alpha/beta-Hydrolases"/>
    <property type="match status" value="1"/>
</dbReference>
<keyword evidence="7" id="KW-0645">Protease</keyword>
<dbReference type="EMBL" id="BAAAOS010000068">
    <property type="protein sequence ID" value="GAA1618133.1"/>
    <property type="molecule type" value="Genomic_DNA"/>
</dbReference>
<comment type="similarity">
    <text evidence="3">Belongs to the peptidase S33 family.</text>
</comment>
<dbReference type="Gene3D" id="3.40.50.1820">
    <property type="entry name" value="alpha/beta hydrolase"/>
    <property type="match status" value="1"/>
</dbReference>
<dbReference type="PANTHER" id="PTHR43722">
    <property type="entry name" value="PROLINE IMINOPEPTIDASE"/>
    <property type="match status" value="1"/>
</dbReference>
<keyword evidence="13" id="KW-1185">Reference proteome</keyword>
<dbReference type="InterPro" id="IPR013595">
    <property type="entry name" value="Pept_S33_TAP-like_C"/>
</dbReference>
<evidence type="ECO:0000256" key="5">
    <source>
        <dbReference type="ARBA" id="ARBA00022438"/>
    </source>
</evidence>
<keyword evidence="6" id="KW-0963">Cytoplasm</keyword>
<evidence type="ECO:0000259" key="10">
    <source>
        <dbReference type="Pfam" id="PF00561"/>
    </source>
</evidence>
<dbReference type="PANTHER" id="PTHR43722:SF1">
    <property type="entry name" value="PROLINE IMINOPEPTIDASE"/>
    <property type="match status" value="1"/>
</dbReference>
<dbReference type="PRINTS" id="PR00793">
    <property type="entry name" value="PROAMNOPTASE"/>
</dbReference>
<evidence type="ECO:0000313" key="12">
    <source>
        <dbReference type="EMBL" id="GAA1618133.1"/>
    </source>
</evidence>
<organism evidence="12 13">
    <name type="scientific">Kribbella sancticallisti</name>
    <dbReference type="NCBI Taxonomy" id="460087"/>
    <lineage>
        <taxon>Bacteria</taxon>
        <taxon>Bacillati</taxon>
        <taxon>Actinomycetota</taxon>
        <taxon>Actinomycetes</taxon>
        <taxon>Propionibacteriales</taxon>
        <taxon>Kribbellaceae</taxon>
        <taxon>Kribbella</taxon>
    </lineage>
</organism>
<dbReference type="Pfam" id="PF00561">
    <property type="entry name" value="Abhydrolase_1"/>
    <property type="match status" value="1"/>
</dbReference>
<gene>
    <name evidence="12" type="ORF">GCM10009789_85100</name>
</gene>
<reference evidence="12 13" key="1">
    <citation type="journal article" date="2019" name="Int. J. Syst. Evol. Microbiol.">
        <title>The Global Catalogue of Microorganisms (GCM) 10K type strain sequencing project: providing services to taxonomists for standard genome sequencing and annotation.</title>
        <authorList>
            <consortium name="The Broad Institute Genomics Platform"/>
            <consortium name="The Broad Institute Genome Sequencing Center for Infectious Disease"/>
            <person name="Wu L."/>
            <person name="Ma J."/>
        </authorList>
    </citation>
    <scope>NUCLEOTIDE SEQUENCE [LARGE SCALE GENOMIC DNA]</scope>
    <source>
        <strain evidence="12 13">JCM 14969</strain>
    </source>
</reference>
<dbReference type="Pfam" id="PF08386">
    <property type="entry name" value="Abhydrolase_4"/>
    <property type="match status" value="1"/>
</dbReference>
<keyword evidence="8 12" id="KW-0378">Hydrolase</keyword>
<evidence type="ECO:0000313" key="13">
    <source>
        <dbReference type="Proteomes" id="UP001500393"/>
    </source>
</evidence>
<proteinExistence type="inferred from homology"/>
<evidence type="ECO:0000256" key="3">
    <source>
        <dbReference type="ARBA" id="ARBA00010088"/>
    </source>
</evidence>
<comment type="catalytic activity">
    <reaction evidence="1">
        <text>Release of N-terminal proline from a peptide.</text>
        <dbReference type="EC" id="3.4.11.5"/>
    </reaction>
</comment>
<feature type="domain" description="Peptidase S33 tripeptidyl aminopeptidase-like C-terminal" evidence="11">
    <location>
        <begin position="321"/>
        <end position="404"/>
    </location>
</feature>
<comment type="subcellular location">
    <subcellularLocation>
        <location evidence="2">Cytoplasm</location>
    </subcellularLocation>
</comment>
<evidence type="ECO:0000256" key="1">
    <source>
        <dbReference type="ARBA" id="ARBA00001585"/>
    </source>
</evidence>
<dbReference type="InterPro" id="IPR002410">
    <property type="entry name" value="Peptidase_S33"/>
</dbReference>
<dbReference type="EC" id="3.4.11.5" evidence="4"/>
<evidence type="ECO:0000256" key="2">
    <source>
        <dbReference type="ARBA" id="ARBA00004496"/>
    </source>
</evidence>
<dbReference type="Proteomes" id="UP001500393">
    <property type="component" value="Unassembled WGS sequence"/>
</dbReference>
<evidence type="ECO:0000256" key="6">
    <source>
        <dbReference type="ARBA" id="ARBA00022490"/>
    </source>
</evidence>
<dbReference type="RefSeq" id="WP_344222482.1">
    <property type="nucleotide sequence ID" value="NZ_BAAAOS010000068.1"/>
</dbReference>
<evidence type="ECO:0000256" key="4">
    <source>
        <dbReference type="ARBA" id="ARBA00012568"/>
    </source>
</evidence>
<dbReference type="InterPro" id="IPR005944">
    <property type="entry name" value="Pro_iminopeptidase"/>
</dbReference>
<dbReference type="InterPro" id="IPR029058">
    <property type="entry name" value="AB_hydrolase_fold"/>
</dbReference>
<accession>A0ABN2EVN4</accession>
<sequence length="405" mass="43634">MPLDHRQPTGATLELAVAAADNVDAPRGVLLMLTGGPGQPGVPLLSRIRNYLDPAVLREYRLVMFDQRGTGSAGINCVELQTAVGGSDFLSPPAAAVQACARKLGSARDFYGTPDTVEDIELLRRSLKQERLTLNGTSYGSFTAAQYGLKYPDRVRSLVLDSVVPHGGIDPFGVDLMAATGKILAASCRQDPACTTDPVADLAWLVRHGEFDPTNLLETLSILSLNSVNPSFEGIPKVLADARNGNTAALKELFQQATSRDLAFDELSAGLHLATLCSDLRFPWGTSATPVDARAAALDKAVRRLEPAQLHPYDVRTARSQLMIAGCLQWPVTRASTYPAGKELLPRTLILHGSNDLFCPPEWATWARDHARAARLVVVPGSGHGIQSSRSDSTGRYEVRTFLLE</sequence>
<name>A0ABN2EVN4_9ACTN</name>
<feature type="domain" description="AB hydrolase-1" evidence="10">
    <location>
        <begin position="29"/>
        <end position="171"/>
    </location>
</feature>
<protein>
    <recommendedName>
        <fullName evidence="4">prolyl aminopeptidase</fullName>
        <ecNumber evidence="4">3.4.11.5</ecNumber>
    </recommendedName>
    <alternativeName>
        <fullName evidence="9">Prolyl aminopeptidase</fullName>
    </alternativeName>
</protein>
<evidence type="ECO:0000256" key="8">
    <source>
        <dbReference type="ARBA" id="ARBA00022801"/>
    </source>
</evidence>
<evidence type="ECO:0000256" key="7">
    <source>
        <dbReference type="ARBA" id="ARBA00022670"/>
    </source>
</evidence>
<comment type="caution">
    <text evidence="12">The sequence shown here is derived from an EMBL/GenBank/DDBJ whole genome shotgun (WGS) entry which is preliminary data.</text>
</comment>